<protein>
    <submittedName>
        <fullName evidence="2">Uncharacterized protein</fullName>
    </submittedName>
</protein>
<accession>W6M3D4</accession>
<evidence type="ECO:0000313" key="3">
    <source>
        <dbReference type="Proteomes" id="UP000035760"/>
    </source>
</evidence>
<keyword evidence="1" id="KW-0472">Membrane</keyword>
<name>W6M3D4_9GAMM</name>
<evidence type="ECO:0000313" key="2">
    <source>
        <dbReference type="EMBL" id="CDI02102.1"/>
    </source>
</evidence>
<dbReference type="EMBL" id="CBTJ020000030">
    <property type="protein sequence ID" value="CDI02102.1"/>
    <property type="molecule type" value="Genomic_DNA"/>
</dbReference>
<reference evidence="2" key="2">
    <citation type="submission" date="2014-03" db="EMBL/GenBank/DDBJ databases">
        <title>Candidatus Competibacter-lineage genomes retrieved from metagenomes reveal functional metabolic diversity.</title>
        <authorList>
            <person name="McIlroy S.J."/>
            <person name="Albertsen M."/>
            <person name="Andresen E.K."/>
            <person name="Saunders A.M."/>
            <person name="Kristiansen R."/>
            <person name="Stokholm-Bjerregaard M."/>
            <person name="Nielsen K.L."/>
            <person name="Nielsen P.H."/>
        </authorList>
    </citation>
    <scope>NUCLEOTIDE SEQUENCE</scope>
    <source>
        <strain evidence="2">Run_A_D11</strain>
    </source>
</reference>
<keyword evidence="3" id="KW-1185">Reference proteome</keyword>
<dbReference type="Proteomes" id="UP000035760">
    <property type="component" value="Unassembled WGS sequence"/>
</dbReference>
<evidence type="ECO:0000256" key="1">
    <source>
        <dbReference type="SAM" id="Phobius"/>
    </source>
</evidence>
<comment type="caution">
    <text evidence="2">The sequence shown here is derived from an EMBL/GenBank/DDBJ whole genome shotgun (WGS) entry which is preliminary data.</text>
</comment>
<feature type="transmembrane region" description="Helical" evidence="1">
    <location>
        <begin position="30"/>
        <end position="50"/>
    </location>
</feature>
<dbReference type="STRING" id="1400863.BN873_240050"/>
<reference evidence="2" key="1">
    <citation type="submission" date="2013-07" db="EMBL/GenBank/DDBJ databases">
        <authorList>
            <person name="McIlroy S."/>
        </authorList>
    </citation>
    <scope>NUCLEOTIDE SEQUENCE [LARGE SCALE GENOMIC DNA]</scope>
    <source>
        <strain evidence="2">Run_A_D11</strain>
    </source>
</reference>
<gene>
    <name evidence="2" type="ORF">BN873_240050</name>
</gene>
<organism evidence="2 3">
    <name type="scientific">Candidatus Competibacter denitrificans Run_A_D11</name>
    <dbReference type="NCBI Taxonomy" id="1400863"/>
    <lineage>
        <taxon>Bacteria</taxon>
        <taxon>Pseudomonadati</taxon>
        <taxon>Pseudomonadota</taxon>
        <taxon>Gammaproteobacteria</taxon>
        <taxon>Candidatus Competibacteraceae</taxon>
        <taxon>Candidatus Competibacter</taxon>
    </lineage>
</organism>
<proteinExistence type="predicted"/>
<dbReference type="AlphaFoldDB" id="W6M3D4"/>
<sequence>MRSGPQSQNKKSTGTAPVSLPVLSLFCKEFFVVKWHYICLIIPIFGNNAWNFRRKALRM</sequence>
<keyword evidence="1" id="KW-1133">Transmembrane helix</keyword>
<keyword evidence="1" id="KW-0812">Transmembrane</keyword>